<dbReference type="GO" id="GO:0005829">
    <property type="term" value="C:cytosol"/>
    <property type="evidence" value="ECO:0007669"/>
    <property type="project" value="TreeGrafter"/>
</dbReference>
<dbReference type="eggNOG" id="COG2008">
    <property type="taxonomic scope" value="Bacteria"/>
</dbReference>
<dbReference type="EMBL" id="CP003811">
    <property type="protein sequence ID" value="AIQ87764.1"/>
    <property type="molecule type" value="Genomic_DNA"/>
</dbReference>
<dbReference type="AlphaFoldDB" id="A0A089PZG0"/>
<feature type="compositionally biased region" description="Basic and acidic residues" evidence="7">
    <location>
        <begin position="1"/>
        <end position="13"/>
    </location>
</feature>
<evidence type="ECO:0000256" key="1">
    <source>
        <dbReference type="ARBA" id="ARBA00001933"/>
    </source>
</evidence>
<dbReference type="PIRSF" id="PIRSF017617">
    <property type="entry name" value="Thr_aldolase"/>
    <property type="match status" value="1"/>
</dbReference>
<dbReference type="SUPFAM" id="SSF53383">
    <property type="entry name" value="PLP-dependent transferases"/>
    <property type="match status" value="1"/>
</dbReference>
<keyword evidence="4" id="KW-0663">Pyridoxal phosphate</keyword>
<evidence type="ECO:0000259" key="8">
    <source>
        <dbReference type="Pfam" id="PF01212"/>
    </source>
</evidence>
<organism evidence="9 10">
    <name type="scientific">Methylobacterium oryzae CBMB20</name>
    <dbReference type="NCBI Taxonomy" id="693986"/>
    <lineage>
        <taxon>Bacteria</taxon>
        <taxon>Pseudomonadati</taxon>
        <taxon>Pseudomonadota</taxon>
        <taxon>Alphaproteobacteria</taxon>
        <taxon>Hyphomicrobiales</taxon>
        <taxon>Methylobacteriaceae</taxon>
        <taxon>Methylobacterium</taxon>
    </lineage>
</organism>
<evidence type="ECO:0000256" key="3">
    <source>
        <dbReference type="ARBA" id="ARBA00011881"/>
    </source>
</evidence>
<accession>A0A089PZG0</accession>
<dbReference type="InterPro" id="IPR023603">
    <property type="entry name" value="Low_specificity_L-TA-like"/>
</dbReference>
<dbReference type="FunFam" id="3.40.640.10:FF:000030">
    <property type="entry name" value="Low-specificity L-threonine aldolase"/>
    <property type="match status" value="1"/>
</dbReference>
<feature type="region of interest" description="Disordered" evidence="7">
    <location>
        <begin position="1"/>
        <end position="26"/>
    </location>
</feature>
<proteinExistence type="inferred from homology"/>
<evidence type="ECO:0000256" key="6">
    <source>
        <dbReference type="PIRSR" id="PIRSR017617-1"/>
    </source>
</evidence>
<dbReference type="GO" id="GO:0008732">
    <property type="term" value="F:L-allo-threonine aldolase activity"/>
    <property type="evidence" value="ECO:0007669"/>
    <property type="project" value="TreeGrafter"/>
</dbReference>
<dbReference type="InterPro" id="IPR015422">
    <property type="entry name" value="PyrdxlP-dep_Trfase_small"/>
</dbReference>
<evidence type="ECO:0000256" key="7">
    <source>
        <dbReference type="SAM" id="MobiDB-lite"/>
    </source>
</evidence>
<comment type="similarity">
    <text evidence="2">Belongs to the threonine aldolase family.</text>
</comment>
<evidence type="ECO:0000256" key="2">
    <source>
        <dbReference type="ARBA" id="ARBA00006966"/>
    </source>
</evidence>
<evidence type="ECO:0000256" key="5">
    <source>
        <dbReference type="ARBA" id="ARBA00023239"/>
    </source>
</evidence>
<feature type="domain" description="Aromatic amino acid beta-eliminating lyase/threonine aldolase" evidence="8">
    <location>
        <begin position="22"/>
        <end position="301"/>
    </location>
</feature>
<keyword evidence="10" id="KW-1185">Reference proteome</keyword>
<dbReference type="Gene3D" id="3.40.640.10">
    <property type="entry name" value="Type I PLP-dependent aspartate aminotransferase-like (Major domain)"/>
    <property type="match status" value="1"/>
</dbReference>
<dbReference type="Pfam" id="PF01212">
    <property type="entry name" value="Beta_elim_lyase"/>
    <property type="match status" value="1"/>
</dbReference>
<dbReference type="EC" id="4.1.2.5" evidence="9"/>
<evidence type="ECO:0000313" key="9">
    <source>
        <dbReference type="EMBL" id="AIQ87764.1"/>
    </source>
</evidence>
<dbReference type="PANTHER" id="PTHR48097">
    <property type="entry name" value="L-THREONINE ALDOLASE-RELATED"/>
    <property type="match status" value="1"/>
</dbReference>
<dbReference type="Gene3D" id="3.90.1150.10">
    <property type="entry name" value="Aspartate Aminotransferase, domain 1"/>
    <property type="match status" value="1"/>
</dbReference>
<dbReference type="PANTHER" id="PTHR48097:SF9">
    <property type="entry name" value="L-THREONINE ALDOLASE"/>
    <property type="match status" value="1"/>
</dbReference>
<name>A0A089PZG0_9HYPH</name>
<dbReference type="NCBIfam" id="NF041359">
    <property type="entry name" value="GntG_guanitoxin"/>
    <property type="match status" value="1"/>
</dbReference>
<comment type="subunit">
    <text evidence="3">Homotetramer.</text>
</comment>
<dbReference type="InterPro" id="IPR015421">
    <property type="entry name" value="PyrdxlP-dep_Trfase_major"/>
</dbReference>
<evidence type="ECO:0000256" key="4">
    <source>
        <dbReference type="ARBA" id="ARBA00022898"/>
    </source>
</evidence>
<dbReference type="KEGG" id="mor:MOC_0009"/>
<comment type="cofactor">
    <cofactor evidence="1">
        <name>pyridoxal 5'-phosphate</name>
        <dbReference type="ChEBI" id="CHEBI:597326"/>
    </cofactor>
</comment>
<dbReference type="GO" id="GO:0006567">
    <property type="term" value="P:L-threonine catabolic process"/>
    <property type="evidence" value="ECO:0007669"/>
    <property type="project" value="TreeGrafter"/>
</dbReference>
<sequence length="359" mass="37507">MAGESEMRDDLTHTADAPSVVDLRSDTVTRPTEAMYARMRTAPLGDDGLDADPTARALEETAAAMLGKAAGLFVPSCTMGNLLAILAQVQRSEQILLEAQAHMLNTERGAATLTGAFLYGVAGTDGAMDLDRLEDALSPNASPLRTAMIALETSHNAAGGTVLPPAHMAAVADLARARGIPVHLDGARLFNAATHLGVAPADLAVHVDTVSLCLSKGLSAPVGAVLAGDGPVIAAARRLRKMIGGTQRQVGIMAAAGLEAITVMGARLAEDHDRARQLSEGLNALRPRLSATMPQTNIVQVDLGRTGRDSARWITDLDALGIRTRPLGGQRLRLVTHRHIAAVDIDRAVAAFRTCLDAA</sequence>
<evidence type="ECO:0000313" key="10">
    <source>
        <dbReference type="Proteomes" id="UP000029492"/>
    </source>
</evidence>
<protein>
    <submittedName>
        <fullName evidence="9">Aromatic amino acid beta-eliminating lyase/threonine aldolase</fullName>
        <ecNumber evidence="9">4.1.2.5</ecNumber>
    </submittedName>
</protein>
<dbReference type="InterPro" id="IPR001597">
    <property type="entry name" value="ArAA_b-elim_lyase/Thr_aldolase"/>
</dbReference>
<keyword evidence="5 9" id="KW-0456">Lyase</keyword>
<feature type="modified residue" description="N6-(pyridoxal phosphate)lysine" evidence="6">
    <location>
        <position position="216"/>
    </location>
</feature>
<dbReference type="GO" id="GO:0006545">
    <property type="term" value="P:glycine biosynthetic process"/>
    <property type="evidence" value="ECO:0007669"/>
    <property type="project" value="TreeGrafter"/>
</dbReference>
<reference evidence="9 10" key="1">
    <citation type="journal article" date="2014" name="PLoS ONE">
        <title>Genome Information of Methylobacterium oryzae, a Plant-Probiotic Methylotroph in the Phyllosphere.</title>
        <authorList>
            <person name="Kwak M.J."/>
            <person name="Jeong H."/>
            <person name="Madhaiyan M."/>
            <person name="Lee Y."/>
            <person name="Sa T.M."/>
            <person name="Oh T.K."/>
            <person name="Kim J.F."/>
        </authorList>
    </citation>
    <scope>NUCLEOTIDE SEQUENCE [LARGE SCALE GENOMIC DNA]</scope>
    <source>
        <strain evidence="9 10">CBMB20</strain>
    </source>
</reference>
<dbReference type="InterPro" id="IPR015424">
    <property type="entry name" value="PyrdxlP-dep_Trfase"/>
</dbReference>
<dbReference type="STRING" id="693986.MOC_0009"/>
<dbReference type="HOGENOM" id="CLU_029381_0_1_5"/>
<gene>
    <name evidence="9" type="ORF">MOC_0009</name>
</gene>
<dbReference type="Proteomes" id="UP000029492">
    <property type="component" value="Chromosome"/>
</dbReference>